<organism evidence="1 2">
    <name type="scientific">Aromia moschata</name>
    <dbReference type="NCBI Taxonomy" id="1265417"/>
    <lineage>
        <taxon>Eukaryota</taxon>
        <taxon>Metazoa</taxon>
        <taxon>Ecdysozoa</taxon>
        <taxon>Arthropoda</taxon>
        <taxon>Hexapoda</taxon>
        <taxon>Insecta</taxon>
        <taxon>Pterygota</taxon>
        <taxon>Neoptera</taxon>
        <taxon>Endopterygota</taxon>
        <taxon>Coleoptera</taxon>
        <taxon>Polyphaga</taxon>
        <taxon>Cucujiformia</taxon>
        <taxon>Chrysomeloidea</taxon>
        <taxon>Cerambycidae</taxon>
        <taxon>Cerambycinae</taxon>
        <taxon>Callichromatini</taxon>
        <taxon>Aromia</taxon>
    </lineage>
</organism>
<accession>A0AAV8YSM4</accession>
<proteinExistence type="predicted"/>
<reference evidence="1" key="1">
    <citation type="journal article" date="2023" name="Insect Mol. Biol.">
        <title>Genome sequencing provides insights into the evolution of gene families encoding plant cell wall-degrading enzymes in longhorned beetles.</title>
        <authorList>
            <person name="Shin N.R."/>
            <person name="Okamura Y."/>
            <person name="Kirsch R."/>
            <person name="Pauchet Y."/>
        </authorList>
    </citation>
    <scope>NUCLEOTIDE SEQUENCE</scope>
    <source>
        <strain evidence="1">AMC_N1</strain>
    </source>
</reference>
<name>A0AAV8YSM4_9CUCU</name>
<feature type="non-terminal residue" evidence="1">
    <location>
        <position position="118"/>
    </location>
</feature>
<dbReference type="EMBL" id="JAPWTK010000048">
    <property type="protein sequence ID" value="KAJ8954425.1"/>
    <property type="molecule type" value="Genomic_DNA"/>
</dbReference>
<dbReference type="AlphaFoldDB" id="A0AAV8YSM4"/>
<evidence type="ECO:0000313" key="1">
    <source>
        <dbReference type="EMBL" id="KAJ8954425.1"/>
    </source>
</evidence>
<gene>
    <name evidence="1" type="ORF">NQ318_011100</name>
</gene>
<sequence length="118" mass="13889">MSYINKKTKVFLEGPPVKVIPVRSEARLKSYRSSTDARAWSDVVEERRQHILEYVAKNKEGTCFDKDFPLEALFDAMMACKNARIRKLLKKINYYEKLLRIYSQIDLTADQQKKLDEL</sequence>
<keyword evidence="2" id="KW-1185">Reference proteome</keyword>
<protein>
    <submittedName>
        <fullName evidence="1">Uncharacterized protein</fullName>
    </submittedName>
</protein>
<evidence type="ECO:0000313" key="2">
    <source>
        <dbReference type="Proteomes" id="UP001162162"/>
    </source>
</evidence>
<comment type="caution">
    <text evidence="1">The sequence shown here is derived from an EMBL/GenBank/DDBJ whole genome shotgun (WGS) entry which is preliminary data.</text>
</comment>
<dbReference type="Proteomes" id="UP001162162">
    <property type="component" value="Unassembled WGS sequence"/>
</dbReference>